<reference evidence="4 5" key="1">
    <citation type="submission" date="2022-06" db="EMBL/GenBank/DDBJ databases">
        <title>A taxonomic note on the genus Prevotella: Description of four novel genera and emended description of the genera Hallella and Xylanibacter.</title>
        <authorList>
            <person name="Hitch T.C.A."/>
        </authorList>
    </citation>
    <scope>NUCLEOTIDE SEQUENCE [LARGE SCALE GENOMIC DNA]</scope>
    <source>
        <strain evidence="4 5">DSM 100619</strain>
    </source>
</reference>
<dbReference type="PANTHER" id="PTHR20858:SF17">
    <property type="entry name" value="HYDROXYMETHYLPYRIMIDINE_PHOSPHOMETHYLPYRIMIDINE KINASE THI20-RELATED"/>
    <property type="match status" value="1"/>
</dbReference>
<dbReference type="InterPro" id="IPR029056">
    <property type="entry name" value="Ribokinase-like"/>
</dbReference>
<keyword evidence="4" id="KW-0808">Transferase</keyword>
<dbReference type="Pfam" id="PF08543">
    <property type="entry name" value="Phos_pyr_kin"/>
    <property type="match status" value="1"/>
</dbReference>
<dbReference type="NCBIfam" id="TIGR00097">
    <property type="entry name" value="HMP-P_kinase"/>
    <property type="match status" value="1"/>
</dbReference>
<dbReference type="RefSeq" id="WP_252760290.1">
    <property type="nucleotide sequence ID" value="NZ_JAMXLY010000008.1"/>
</dbReference>
<keyword evidence="5" id="KW-1185">Reference proteome</keyword>
<evidence type="ECO:0000259" key="3">
    <source>
        <dbReference type="Pfam" id="PF08543"/>
    </source>
</evidence>
<evidence type="ECO:0000313" key="5">
    <source>
        <dbReference type="Proteomes" id="UP001204015"/>
    </source>
</evidence>
<dbReference type="EC" id="2.7.1.49" evidence="2"/>
<comment type="pathway">
    <text evidence="1">Cofactor biosynthesis; thiamine diphosphate biosynthesis.</text>
</comment>
<comment type="caution">
    <text evidence="4">The sequence shown here is derived from an EMBL/GenBank/DDBJ whole genome shotgun (WGS) entry which is preliminary data.</text>
</comment>
<feature type="domain" description="Pyridoxamine kinase/Phosphomethylpyrimidine kinase" evidence="3">
    <location>
        <begin position="13"/>
        <end position="264"/>
    </location>
</feature>
<dbReference type="EMBL" id="JAMXLY010000008">
    <property type="protein sequence ID" value="MCO6024930.1"/>
    <property type="molecule type" value="Genomic_DNA"/>
</dbReference>
<dbReference type="CDD" id="cd01169">
    <property type="entry name" value="HMPP_kinase"/>
    <property type="match status" value="1"/>
</dbReference>
<dbReference type="PANTHER" id="PTHR20858">
    <property type="entry name" value="PHOSPHOMETHYLPYRIMIDINE KINASE"/>
    <property type="match status" value="1"/>
</dbReference>
<name>A0ABT1BV20_9BACT</name>
<evidence type="ECO:0000256" key="1">
    <source>
        <dbReference type="ARBA" id="ARBA00004948"/>
    </source>
</evidence>
<accession>A0ABT1BV20</accession>
<gene>
    <name evidence="4" type="primary">thiD</name>
    <name evidence="4" type="ORF">NG821_03555</name>
</gene>
<evidence type="ECO:0000256" key="2">
    <source>
        <dbReference type="ARBA" id="ARBA00012135"/>
    </source>
</evidence>
<dbReference type="GO" id="GO:0008972">
    <property type="term" value="F:phosphomethylpyrimidine kinase activity"/>
    <property type="evidence" value="ECO:0007669"/>
    <property type="project" value="UniProtKB-EC"/>
</dbReference>
<sequence>MFYITSLTIAGSDCSGGAGIQADIKTMSALGVYAASAITAVTVQNTQGVQSVFAVDAETVRNQILAVCQDLNIKYAKVGMVYDKSTIQAILDALEVYSIPYIVVDPVMVATSGDRLMQEDALALFVKELVPKAYLLTPNIPEAEILAGMPIHNAQDIRKAAKKIAALHCPNILIKGGHLEGNEKTDVLFSFLDDGRCQEHAFKTSNVETKNTHGTGCTLSSAITSYLARGNELPQAVEQACHYVHQAIEAGSHVSIGHGHGPVDHFFEPHTLIKTFKP</sequence>
<dbReference type="Proteomes" id="UP001204015">
    <property type="component" value="Unassembled WGS sequence"/>
</dbReference>
<evidence type="ECO:0000313" key="4">
    <source>
        <dbReference type="EMBL" id="MCO6024930.1"/>
    </source>
</evidence>
<dbReference type="GO" id="GO:0008902">
    <property type="term" value="F:hydroxymethylpyrimidine kinase activity"/>
    <property type="evidence" value="ECO:0007669"/>
    <property type="project" value="UniProtKB-EC"/>
</dbReference>
<protein>
    <recommendedName>
        <fullName evidence="2">hydroxymethylpyrimidine kinase</fullName>
        <ecNumber evidence="2">2.7.1.49</ecNumber>
    </recommendedName>
</protein>
<dbReference type="SUPFAM" id="SSF53613">
    <property type="entry name" value="Ribokinase-like"/>
    <property type="match status" value="1"/>
</dbReference>
<dbReference type="Gene3D" id="3.40.1190.20">
    <property type="match status" value="1"/>
</dbReference>
<proteinExistence type="predicted"/>
<keyword evidence="4" id="KW-0418">Kinase</keyword>
<organism evidence="4 5">
    <name type="scientific">Segatella cerevisiae</name>
    <dbReference type="NCBI Taxonomy" id="2053716"/>
    <lineage>
        <taxon>Bacteria</taxon>
        <taxon>Pseudomonadati</taxon>
        <taxon>Bacteroidota</taxon>
        <taxon>Bacteroidia</taxon>
        <taxon>Bacteroidales</taxon>
        <taxon>Prevotellaceae</taxon>
        <taxon>Segatella</taxon>
    </lineage>
</organism>
<dbReference type="InterPro" id="IPR013749">
    <property type="entry name" value="PM/HMP-P_kinase-1"/>
</dbReference>
<dbReference type="InterPro" id="IPR004399">
    <property type="entry name" value="HMP/HMP-P_kinase_dom"/>
</dbReference>